<dbReference type="PANTHER" id="PTHR23026">
    <property type="entry name" value="NADPH NITROREDUCTASE"/>
    <property type="match status" value="1"/>
</dbReference>
<comment type="caution">
    <text evidence="5">The sequence shown here is derived from an EMBL/GenBank/DDBJ whole genome shotgun (WGS) entry which is preliminary data.</text>
</comment>
<evidence type="ECO:0000256" key="2">
    <source>
        <dbReference type="ARBA" id="ARBA00022643"/>
    </source>
</evidence>
<evidence type="ECO:0000256" key="1">
    <source>
        <dbReference type="ARBA" id="ARBA00022630"/>
    </source>
</evidence>
<dbReference type="Gene3D" id="3.40.109.10">
    <property type="entry name" value="NADH Oxidase"/>
    <property type="match status" value="1"/>
</dbReference>
<reference evidence="5 6" key="1">
    <citation type="submission" date="2018-11" db="EMBL/GenBank/DDBJ databases">
        <title>Trebonia kvetii gen.nov., sp.nov., a novel acidophilic actinobacterium, and proposal of the new actinobacterial family Treboniaceae fam. nov.</title>
        <authorList>
            <person name="Rapoport D."/>
            <person name="Sagova-Mareckova M."/>
            <person name="Sedlacek I."/>
            <person name="Provaznik J."/>
            <person name="Kralova S."/>
            <person name="Pavlinic D."/>
            <person name="Benes V."/>
            <person name="Kopecky J."/>
        </authorList>
    </citation>
    <scope>NUCLEOTIDE SEQUENCE [LARGE SCALE GENOMIC DNA]</scope>
    <source>
        <strain evidence="5 6">15Tr583</strain>
    </source>
</reference>
<dbReference type="RefSeq" id="WP_145857835.1">
    <property type="nucleotide sequence ID" value="NZ_RPFW01000005.1"/>
</dbReference>
<keyword evidence="6" id="KW-1185">Reference proteome</keyword>
<accession>A0A6P2BUB4</accession>
<dbReference type="PANTHER" id="PTHR23026:SF90">
    <property type="entry name" value="IODOTYROSINE DEIODINASE 1"/>
    <property type="match status" value="1"/>
</dbReference>
<keyword evidence="1" id="KW-0285">Flavoprotein</keyword>
<dbReference type="AlphaFoldDB" id="A0A6P2BUB4"/>
<evidence type="ECO:0000256" key="3">
    <source>
        <dbReference type="ARBA" id="ARBA00023002"/>
    </source>
</evidence>
<proteinExistence type="predicted"/>
<protein>
    <submittedName>
        <fullName evidence="5">Nitroreductase</fullName>
    </submittedName>
</protein>
<dbReference type="GO" id="GO:0016491">
    <property type="term" value="F:oxidoreductase activity"/>
    <property type="evidence" value="ECO:0007669"/>
    <property type="project" value="UniProtKB-KW"/>
</dbReference>
<evidence type="ECO:0000313" key="5">
    <source>
        <dbReference type="EMBL" id="TVZ02634.1"/>
    </source>
</evidence>
<evidence type="ECO:0000313" key="6">
    <source>
        <dbReference type="Proteomes" id="UP000460272"/>
    </source>
</evidence>
<dbReference type="SUPFAM" id="SSF55469">
    <property type="entry name" value="FMN-dependent nitroreductase-like"/>
    <property type="match status" value="1"/>
</dbReference>
<dbReference type="Pfam" id="PF00881">
    <property type="entry name" value="Nitroreductase"/>
    <property type="match status" value="1"/>
</dbReference>
<sequence>MGTAEAAGGDPADEKSLTVLEALHSTPARRYLSAEPIPDDVLWAILDAAIRGPSGGNAQHWGWVVVTDQQVKDRVAAWYRDNWDAAYGSRREQILSGTAPQGGLTPRGFLGAEHLAHHIQEAPVWIFAVLRGAADATSPRVGSSIYGAVQQLCLAARAYGIGTSLTTLYGGHEEELRELLGLPADALAMALIPMGYPAQGRWAQPRRRPVEEVVHWDRWDAKRSRPE</sequence>
<keyword evidence="2" id="KW-0288">FMN</keyword>
<dbReference type="OrthoDB" id="3774920at2"/>
<keyword evidence="3" id="KW-0560">Oxidoreductase</keyword>
<dbReference type="InterPro" id="IPR050627">
    <property type="entry name" value="Nitroreductase/BluB"/>
</dbReference>
<dbReference type="InterPro" id="IPR029479">
    <property type="entry name" value="Nitroreductase"/>
</dbReference>
<evidence type="ECO:0000259" key="4">
    <source>
        <dbReference type="Pfam" id="PF00881"/>
    </source>
</evidence>
<feature type="domain" description="Nitroreductase" evidence="4">
    <location>
        <begin position="30"/>
        <end position="196"/>
    </location>
</feature>
<dbReference type="InterPro" id="IPR000415">
    <property type="entry name" value="Nitroreductase-like"/>
</dbReference>
<gene>
    <name evidence="5" type="ORF">EAS64_28090</name>
</gene>
<name>A0A6P2BUB4_9ACTN</name>
<dbReference type="Proteomes" id="UP000460272">
    <property type="component" value="Unassembled WGS sequence"/>
</dbReference>
<dbReference type="EMBL" id="RPFW01000005">
    <property type="protein sequence ID" value="TVZ02634.1"/>
    <property type="molecule type" value="Genomic_DNA"/>
</dbReference>
<organism evidence="5 6">
    <name type="scientific">Trebonia kvetii</name>
    <dbReference type="NCBI Taxonomy" id="2480626"/>
    <lineage>
        <taxon>Bacteria</taxon>
        <taxon>Bacillati</taxon>
        <taxon>Actinomycetota</taxon>
        <taxon>Actinomycetes</taxon>
        <taxon>Streptosporangiales</taxon>
        <taxon>Treboniaceae</taxon>
        <taxon>Trebonia</taxon>
    </lineage>
</organism>